<sequence>MKIREKFIFIDKLSFFGKNHVFISFLIGIFVGIFAILFIYAINFINSFVLERFVLYIQPKPYGEGGESETYKFIFQKPYLLPMVVAAGGFIGGLLTYFFSPESRGIGTDAAIKAYHEGQSLSIKTSIIKLITSAITIGTGGTSGREGPIALIGGSIGSWMGKIFNLAEKQKRIFLAVGLGAGIAAIFKAPLAGALISGEVFFKRDFDIEAMLLSFIASVTAYTVACLVFGFQPIFSTQIPPYINIKDLFFYVGLGIVCAIVIRVYIFLFFYIKSKFDAFSIPSYIKPAIGGVITGAIGAFIPVAIGNGYGWIQLIIDGKLLDMSFITMGIAGVILGVSFTLGSGGSGGIFGPSVMIGGLTGAVYCLLWNRFINLNLHLPSFIVVGMVSLFGAAAKAPLSTLILIAEMTGGYSLLLPAMLSVFTAYYLSGDKTIFPSQVNTKFDSPAYRDEYGIYVLQKLKVKEYMKPAITVNPETPATEAFHLMKENFIGGLPVLSEGKVVGIITKEDIKSAKNLVQKKVGDIMTKKVITVTEEDTLAHCLEIMTNRGIGRLPVVKRSGVVVGIIARVDIGKAIRENLKES</sequence>
<dbReference type="CDD" id="cd00400">
    <property type="entry name" value="Voltage_gated_ClC"/>
    <property type="match status" value="1"/>
</dbReference>
<evidence type="ECO:0000256" key="9">
    <source>
        <dbReference type="ARBA" id="ARBA00023303"/>
    </source>
</evidence>
<evidence type="ECO:0000259" key="12">
    <source>
        <dbReference type="PROSITE" id="PS51371"/>
    </source>
</evidence>
<reference evidence="13" key="1">
    <citation type="submission" date="2024-01" db="EMBL/GenBank/DDBJ databases">
        <title>The first autotrophic representatives of the genus Thermodesulfovibrio.</title>
        <authorList>
            <person name="Maltseva A.I."/>
            <person name="Elcheninov A.G."/>
            <person name="Kublanov I.V."/>
            <person name="Lebedinsky A.V."/>
            <person name="Frolov E.N."/>
        </authorList>
    </citation>
    <scope>NUCLEOTIDE SEQUENCE</scope>
    <source>
        <strain evidence="13">3907-1M</strain>
    </source>
</reference>
<dbReference type="PANTHER" id="PTHR43427">
    <property type="entry name" value="CHLORIDE CHANNEL PROTEIN CLC-E"/>
    <property type="match status" value="1"/>
</dbReference>
<keyword evidence="7" id="KW-0869">Chloride channel</keyword>
<dbReference type="SUPFAM" id="SSF54631">
    <property type="entry name" value="CBS-domain pair"/>
    <property type="match status" value="1"/>
</dbReference>
<feature type="domain" description="CBS" evidence="12">
    <location>
        <begin position="464"/>
        <end position="520"/>
    </location>
</feature>
<dbReference type="SMART" id="SM00116">
    <property type="entry name" value="CBS"/>
    <property type="match status" value="2"/>
</dbReference>
<feature type="transmembrane region" description="Helical" evidence="11">
    <location>
        <begin position="324"/>
        <end position="343"/>
    </location>
</feature>
<dbReference type="GO" id="GO:0005254">
    <property type="term" value="F:chloride channel activity"/>
    <property type="evidence" value="ECO:0007669"/>
    <property type="project" value="UniProtKB-KW"/>
</dbReference>
<dbReference type="Gene3D" id="3.10.580.10">
    <property type="entry name" value="CBS-domain"/>
    <property type="match status" value="2"/>
</dbReference>
<evidence type="ECO:0000313" key="13">
    <source>
        <dbReference type="EMBL" id="XCH46347.1"/>
    </source>
</evidence>
<dbReference type="Gene3D" id="1.10.3080.10">
    <property type="entry name" value="Clc chloride channel"/>
    <property type="match status" value="1"/>
</dbReference>
<organism evidence="13">
    <name type="scientific">Thermodesulfovibrio autotrophicus</name>
    <dbReference type="NCBI Taxonomy" id="3118333"/>
    <lineage>
        <taxon>Bacteria</taxon>
        <taxon>Pseudomonadati</taxon>
        <taxon>Nitrospirota</taxon>
        <taxon>Thermodesulfovibrionia</taxon>
        <taxon>Thermodesulfovibrionales</taxon>
        <taxon>Thermodesulfovibrionaceae</taxon>
        <taxon>Thermodesulfovibrio</taxon>
    </lineage>
</organism>
<evidence type="ECO:0000256" key="2">
    <source>
        <dbReference type="ARBA" id="ARBA00022448"/>
    </source>
</evidence>
<keyword evidence="3 11" id="KW-0812">Transmembrane</keyword>
<dbReference type="PRINTS" id="PR00762">
    <property type="entry name" value="CLCHANNEL"/>
</dbReference>
<protein>
    <submittedName>
        <fullName evidence="13">Chloride channel protein</fullName>
    </submittedName>
</protein>
<feature type="transmembrane region" description="Helical" evidence="11">
    <location>
        <begin position="79"/>
        <end position="99"/>
    </location>
</feature>
<dbReference type="AlphaFoldDB" id="A0AAU8GYK7"/>
<feature type="transmembrane region" description="Helical" evidence="11">
    <location>
        <begin position="21"/>
        <end position="42"/>
    </location>
</feature>
<dbReference type="InterPro" id="IPR000644">
    <property type="entry name" value="CBS_dom"/>
</dbReference>
<feature type="transmembrane region" description="Helical" evidence="11">
    <location>
        <begin position="410"/>
        <end position="427"/>
    </location>
</feature>
<evidence type="ECO:0000256" key="6">
    <source>
        <dbReference type="ARBA" id="ARBA00023136"/>
    </source>
</evidence>
<keyword evidence="2" id="KW-0813">Transport</keyword>
<evidence type="ECO:0000256" key="4">
    <source>
        <dbReference type="ARBA" id="ARBA00022989"/>
    </source>
</evidence>
<dbReference type="Pfam" id="PF00571">
    <property type="entry name" value="CBS"/>
    <property type="match status" value="2"/>
</dbReference>
<dbReference type="RefSeq" id="WP_353683885.1">
    <property type="nucleotide sequence ID" value="NZ_CP144373.1"/>
</dbReference>
<keyword evidence="5" id="KW-0406">Ion transport</keyword>
<dbReference type="PROSITE" id="PS51371">
    <property type="entry name" value="CBS"/>
    <property type="match status" value="2"/>
</dbReference>
<dbReference type="InterPro" id="IPR050368">
    <property type="entry name" value="ClC-type_chloride_channel"/>
</dbReference>
<keyword evidence="4 11" id="KW-1133">Transmembrane helix</keyword>
<dbReference type="SUPFAM" id="SSF81340">
    <property type="entry name" value="Clc chloride channel"/>
    <property type="match status" value="1"/>
</dbReference>
<evidence type="ECO:0000256" key="7">
    <source>
        <dbReference type="ARBA" id="ARBA00023173"/>
    </source>
</evidence>
<dbReference type="KEGG" id="taut:V4D30_08355"/>
<evidence type="ECO:0000256" key="8">
    <source>
        <dbReference type="ARBA" id="ARBA00023214"/>
    </source>
</evidence>
<dbReference type="InterPro" id="IPR046342">
    <property type="entry name" value="CBS_dom_sf"/>
</dbReference>
<keyword evidence="9" id="KW-0407">Ion channel</keyword>
<dbReference type="PANTHER" id="PTHR43427:SF6">
    <property type="entry name" value="CHLORIDE CHANNEL PROTEIN CLC-E"/>
    <property type="match status" value="1"/>
</dbReference>
<keyword evidence="8" id="KW-0868">Chloride</keyword>
<keyword evidence="6 11" id="KW-0472">Membrane</keyword>
<dbReference type="InterPro" id="IPR014743">
    <property type="entry name" value="Cl-channel_core"/>
</dbReference>
<proteinExistence type="predicted"/>
<evidence type="ECO:0000256" key="1">
    <source>
        <dbReference type="ARBA" id="ARBA00004141"/>
    </source>
</evidence>
<dbReference type="CDD" id="cd04584">
    <property type="entry name" value="CBS_pair_AcuB_like"/>
    <property type="match status" value="1"/>
</dbReference>
<comment type="subcellular location">
    <subcellularLocation>
        <location evidence="1">Membrane</location>
        <topology evidence="1">Multi-pass membrane protein</topology>
    </subcellularLocation>
</comment>
<accession>A0AAU8GYK7</accession>
<evidence type="ECO:0000256" key="10">
    <source>
        <dbReference type="PROSITE-ProRule" id="PRU00703"/>
    </source>
</evidence>
<name>A0AAU8GYK7_9BACT</name>
<gene>
    <name evidence="13" type="ORF">V4D30_08355</name>
</gene>
<feature type="transmembrane region" description="Helical" evidence="11">
    <location>
        <begin position="173"/>
        <end position="198"/>
    </location>
</feature>
<evidence type="ECO:0000256" key="3">
    <source>
        <dbReference type="ARBA" id="ARBA00022692"/>
    </source>
</evidence>
<feature type="transmembrane region" description="Helical" evidence="11">
    <location>
        <begin position="248"/>
        <end position="272"/>
    </location>
</feature>
<feature type="transmembrane region" description="Helical" evidence="11">
    <location>
        <begin position="381"/>
        <end position="404"/>
    </location>
</feature>
<evidence type="ECO:0000256" key="5">
    <source>
        <dbReference type="ARBA" id="ARBA00023065"/>
    </source>
</evidence>
<evidence type="ECO:0000256" key="11">
    <source>
        <dbReference type="SAM" id="Phobius"/>
    </source>
</evidence>
<feature type="transmembrane region" description="Helical" evidence="11">
    <location>
        <begin position="292"/>
        <end position="312"/>
    </location>
</feature>
<feature type="domain" description="CBS" evidence="12">
    <location>
        <begin position="524"/>
        <end position="580"/>
    </location>
</feature>
<dbReference type="GO" id="GO:0034707">
    <property type="term" value="C:chloride channel complex"/>
    <property type="evidence" value="ECO:0007669"/>
    <property type="project" value="UniProtKB-KW"/>
</dbReference>
<dbReference type="Pfam" id="PF00654">
    <property type="entry name" value="Voltage_CLC"/>
    <property type="match status" value="1"/>
</dbReference>
<keyword evidence="10" id="KW-0129">CBS domain</keyword>
<dbReference type="EMBL" id="CP144373">
    <property type="protein sequence ID" value="XCH46347.1"/>
    <property type="molecule type" value="Genomic_DNA"/>
</dbReference>
<feature type="transmembrane region" description="Helical" evidence="11">
    <location>
        <begin position="210"/>
        <end position="236"/>
    </location>
</feature>
<feature type="transmembrane region" description="Helical" evidence="11">
    <location>
        <begin position="349"/>
        <end position="369"/>
    </location>
</feature>
<dbReference type="InterPro" id="IPR001807">
    <property type="entry name" value="ClC"/>
</dbReference>